<reference evidence="2" key="1">
    <citation type="submission" date="2023-03" db="EMBL/GenBank/DDBJ databases">
        <title>Complete genome of Cladonia borealis.</title>
        <authorList>
            <person name="Park H."/>
        </authorList>
    </citation>
    <scope>NUCLEOTIDE SEQUENCE</scope>
    <source>
        <strain evidence="2">ANT050790</strain>
    </source>
</reference>
<evidence type="ECO:0008006" key="4">
    <source>
        <dbReference type="Google" id="ProtNLM"/>
    </source>
</evidence>
<keyword evidence="1" id="KW-0732">Signal</keyword>
<evidence type="ECO:0000313" key="3">
    <source>
        <dbReference type="Proteomes" id="UP001166286"/>
    </source>
</evidence>
<comment type="caution">
    <text evidence="2">The sequence shown here is derived from an EMBL/GenBank/DDBJ whole genome shotgun (WGS) entry which is preliminary data.</text>
</comment>
<accession>A0AA39V4X6</accession>
<dbReference type="AlphaFoldDB" id="A0AA39V4X6"/>
<gene>
    <name evidence="2" type="ORF">JMJ35_005709</name>
</gene>
<protein>
    <recommendedName>
        <fullName evidence="4">Carbohydrate kinase FGGY C-terminal domain-containing protein</fullName>
    </recommendedName>
</protein>
<dbReference type="Proteomes" id="UP001166286">
    <property type="component" value="Unassembled WGS sequence"/>
</dbReference>
<sequence>MLSRLALLLWHLLLVIALENSLSEASSAHDRLDAGPPESWIHEPRPEDTVRVCPLPFCKSCRTAEQIQAPGIGFALEMGYGTASIRHHDGTYQDLAYIAGDNTYVSLLQRLASESPRFPAHDLSTYRGKLLWATERTQRLLSKNLGRPATPTIVVLADMLSRLKIQVESVLKDGRKVTAAVLSSPDLVSLSGEEITDALDYLSITNLMAKPDTLEDLYASSAAYAGLGMGLCDHYTDPYVCEQEDNEIYPSTRLLHLDFSPESLCVTIRWIKSAKESKVNKSIVDHDLGLGRSYVLKDVYWDAVRSRIRRLVQSFGVRITRVILTGSSASDQRFKAVVREALRDWTTVGAFDMMEQQGLDGEPSMLLYATARGAAEFAKRRLEGPVRCKETERCKEFRQGIEQAKSTNKLEL</sequence>
<evidence type="ECO:0000313" key="2">
    <source>
        <dbReference type="EMBL" id="KAK0511859.1"/>
    </source>
</evidence>
<dbReference type="EMBL" id="JAFEKC020000012">
    <property type="protein sequence ID" value="KAK0511859.1"/>
    <property type="molecule type" value="Genomic_DNA"/>
</dbReference>
<proteinExistence type="predicted"/>
<evidence type="ECO:0000256" key="1">
    <source>
        <dbReference type="SAM" id="SignalP"/>
    </source>
</evidence>
<organism evidence="2 3">
    <name type="scientific">Cladonia borealis</name>
    <dbReference type="NCBI Taxonomy" id="184061"/>
    <lineage>
        <taxon>Eukaryota</taxon>
        <taxon>Fungi</taxon>
        <taxon>Dikarya</taxon>
        <taxon>Ascomycota</taxon>
        <taxon>Pezizomycotina</taxon>
        <taxon>Lecanoromycetes</taxon>
        <taxon>OSLEUM clade</taxon>
        <taxon>Lecanoromycetidae</taxon>
        <taxon>Lecanorales</taxon>
        <taxon>Lecanorineae</taxon>
        <taxon>Cladoniaceae</taxon>
        <taxon>Cladonia</taxon>
    </lineage>
</organism>
<feature type="signal peptide" evidence="1">
    <location>
        <begin position="1"/>
        <end position="17"/>
    </location>
</feature>
<feature type="chain" id="PRO_5041282905" description="Carbohydrate kinase FGGY C-terminal domain-containing protein" evidence="1">
    <location>
        <begin position="18"/>
        <end position="412"/>
    </location>
</feature>
<name>A0AA39V4X6_9LECA</name>
<keyword evidence="3" id="KW-1185">Reference proteome</keyword>